<dbReference type="Pfam" id="PF06806">
    <property type="entry name" value="DUF1233"/>
    <property type="match status" value="1"/>
</dbReference>
<evidence type="ECO:0000313" key="2">
    <source>
        <dbReference type="EMBL" id="WFF97189.1"/>
    </source>
</evidence>
<dbReference type="Proteomes" id="UP001218423">
    <property type="component" value="Chromosome"/>
</dbReference>
<dbReference type="OrthoDB" id="8779418at2"/>
<organism evidence="1 3">
    <name type="scientific">Aeromonas caviae</name>
    <name type="common">Aeromonas punctata</name>
    <dbReference type="NCBI Taxonomy" id="648"/>
    <lineage>
        <taxon>Bacteria</taxon>
        <taxon>Pseudomonadati</taxon>
        <taxon>Pseudomonadota</taxon>
        <taxon>Gammaproteobacteria</taxon>
        <taxon>Aeromonadales</taxon>
        <taxon>Aeromonadaceae</taxon>
        <taxon>Aeromonas</taxon>
    </lineage>
</organism>
<dbReference type="Gene3D" id="1.10.1660.60">
    <property type="entry name" value="Putative excisionased domain DUF1233"/>
    <property type="match status" value="1"/>
</dbReference>
<dbReference type="Proteomes" id="UP001161704">
    <property type="component" value="Unassembled WGS sequence"/>
</dbReference>
<name>A0A2X4NCI1_AERCA</name>
<gene>
    <name evidence="2" type="primary">xisR</name>
    <name evidence="1" type="ORF">N5I20_00320</name>
    <name evidence="2" type="ORF">P5S46_16225</name>
</gene>
<evidence type="ECO:0000313" key="3">
    <source>
        <dbReference type="Proteomes" id="UP001161704"/>
    </source>
</evidence>
<protein>
    <submittedName>
        <fullName evidence="1">Excisionase family protein</fullName>
    </submittedName>
</protein>
<reference evidence="1" key="1">
    <citation type="submission" date="2022-09" db="EMBL/GenBank/DDBJ databases">
        <title>Intensive care unit water sources are persistently colonized with multi-drug resistant bacteria and are the site of extensive horizontal gene transfer of antibiotic resistance genes.</title>
        <authorList>
            <person name="Diorio-Toth L."/>
        </authorList>
    </citation>
    <scope>NUCLEOTIDE SEQUENCE</scope>
    <source>
        <strain evidence="1">GD03710</strain>
    </source>
</reference>
<proteinExistence type="predicted"/>
<sequence>MHQKVVVMERPSWVLPRVLGEMFGYTEKAISEKRKKGQLIEGVHYKLAPDGKYVYHWRRYEDWLTGTKN</sequence>
<dbReference type="AlphaFoldDB" id="A0A2X4NCI1"/>
<dbReference type="GeneID" id="48821209"/>
<dbReference type="InterPro" id="IPR038146">
    <property type="entry name" value="933W_put_Xis_sf"/>
</dbReference>
<dbReference type="EMBL" id="JAOCIZ010000001">
    <property type="protein sequence ID" value="MDH1503503.1"/>
    <property type="molecule type" value="Genomic_DNA"/>
</dbReference>
<reference evidence="2" key="2">
    <citation type="submission" date="2023-03" db="EMBL/GenBank/DDBJ databases">
        <title>Aeromonas caviae strain AC1520.</title>
        <authorList>
            <person name="Xie T."/>
            <person name="Zhang Q."/>
            <person name="Deng J."/>
            <person name="Li X."/>
        </authorList>
    </citation>
    <scope>NUCLEOTIDE SEQUENCE</scope>
    <source>
        <strain evidence="2">AC1520</strain>
    </source>
</reference>
<accession>A0A2X4NCI1</accession>
<dbReference type="RefSeq" id="WP_033130544.1">
    <property type="nucleotide sequence ID" value="NZ_AP022013.1"/>
</dbReference>
<evidence type="ECO:0000313" key="1">
    <source>
        <dbReference type="EMBL" id="MDH1503503.1"/>
    </source>
</evidence>
<dbReference type="InterPro" id="IPR009634">
    <property type="entry name" value="Put_exci"/>
</dbReference>
<dbReference type="EMBL" id="CP120942">
    <property type="protein sequence ID" value="WFF97189.1"/>
    <property type="molecule type" value="Genomic_DNA"/>
</dbReference>